<organism evidence="14 15">
    <name type="scientific">Funneliformis geosporum</name>
    <dbReference type="NCBI Taxonomy" id="1117311"/>
    <lineage>
        <taxon>Eukaryota</taxon>
        <taxon>Fungi</taxon>
        <taxon>Fungi incertae sedis</taxon>
        <taxon>Mucoromycota</taxon>
        <taxon>Glomeromycotina</taxon>
        <taxon>Glomeromycetes</taxon>
        <taxon>Glomerales</taxon>
        <taxon>Glomeraceae</taxon>
        <taxon>Funneliformis</taxon>
    </lineage>
</organism>
<dbReference type="Proteomes" id="UP001153678">
    <property type="component" value="Unassembled WGS sequence"/>
</dbReference>
<evidence type="ECO:0000256" key="9">
    <source>
        <dbReference type="ARBA" id="ARBA00024668"/>
    </source>
</evidence>
<dbReference type="FunFam" id="3.30.1370.10:FF:000011">
    <property type="entry name" value="KRR1 small subunit processome component"/>
    <property type="match status" value="1"/>
</dbReference>
<dbReference type="AlphaFoldDB" id="A0A9W4SNR3"/>
<feature type="compositionally biased region" description="Low complexity" evidence="12">
    <location>
        <begin position="7"/>
        <end position="18"/>
    </location>
</feature>
<dbReference type="InterPro" id="IPR041174">
    <property type="entry name" value="KRR1-like_KH1"/>
</dbReference>
<name>A0A9W4SNR3_9GLOM</name>
<evidence type="ECO:0000256" key="8">
    <source>
        <dbReference type="ARBA" id="ARBA00023274"/>
    </source>
</evidence>
<evidence type="ECO:0000313" key="15">
    <source>
        <dbReference type="Proteomes" id="UP001153678"/>
    </source>
</evidence>
<proteinExistence type="inferred from homology"/>
<dbReference type="InterPro" id="IPR048549">
    <property type="entry name" value="KRR1-like_KH2_euk"/>
</dbReference>
<dbReference type="GO" id="GO:0006364">
    <property type="term" value="P:rRNA processing"/>
    <property type="evidence" value="ECO:0007669"/>
    <property type="project" value="UniProtKB-KW"/>
</dbReference>
<keyword evidence="5 11" id="KW-0698">rRNA processing</keyword>
<gene>
    <name evidence="14" type="ORF">FWILDA_LOCUS7855</name>
</gene>
<keyword evidence="15" id="KW-1185">Reference proteome</keyword>
<keyword evidence="6 11" id="KW-0694">RNA-binding</keyword>
<dbReference type="Pfam" id="PF21800">
    <property type="entry name" value="KH_KRR1_2nd"/>
    <property type="match status" value="1"/>
</dbReference>
<dbReference type="GO" id="GO:0003723">
    <property type="term" value="F:RNA binding"/>
    <property type="evidence" value="ECO:0007669"/>
    <property type="project" value="UniProtKB-KW"/>
</dbReference>
<evidence type="ECO:0000256" key="3">
    <source>
        <dbReference type="ARBA" id="ARBA00017405"/>
    </source>
</evidence>
<evidence type="ECO:0000256" key="1">
    <source>
        <dbReference type="ARBA" id="ARBA00004604"/>
    </source>
</evidence>
<dbReference type="OrthoDB" id="441223at2759"/>
<evidence type="ECO:0000256" key="4">
    <source>
        <dbReference type="ARBA" id="ARBA00022517"/>
    </source>
</evidence>
<feature type="region of interest" description="Disordered" evidence="12">
    <location>
        <begin position="1"/>
        <end position="29"/>
    </location>
</feature>
<dbReference type="CDD" id="cd22394">
    <property type="entry name" value="KH-I_KRR1_rpt2"/>
    <property type="match status" value="1"/>
</dbReference>
<keyword evidence="7 11" id="KW-0539">Nucleus</keyword>
<dbReference type="InterPro" id="IPR024166">
    <property type="entry name" value="rRNA_assembly_KRR1"/>
</dbReference>
<dbReference type="CDD" id="cd22393">
    <property type="entry name" value="KH-I_KRR1_rpt1"/>
    <property type="match status" value="1"/>
</dbReference>
<feature type="region of interest" description="Disordered" evidence="12">
    <location>
        <begin position="301"/>
        <end position="340"/>
    </location>
</feature>
<dbReference type="PANTHER" id="PTHR12581">
    <property type="entry name" value="HIV-1 REV BINDING PROTEIN 2, 3"/>
    <property type="match status" value="1"/>
</dbReference>
<dbReference type="SUPFAM" id="SSF54791">
    <property type="entry name" value="Eukaryotic type KH-domain (KH-domain type I)"/>
    <property type="match status" value="1"/>
</dbReference>
<evidence type="ECO:0000256" key="6">
    <source>
        <dbReference type="ARBA" id="ARBA00022884"/>
    </source>
</evidence>
<dbReference type="InterPro" id="IPR036612">
    <property type="entry name" value="KH_dom_type_1_sf"/>
</dbReference>
<protein>
    <recommendedName>
        <fullName evidence="3 11">KRR1 small subunit processome component</fullName>
    </recommendedName>
    <alternativeName>
        <fullName evidence="11">KRR-R motif-containing protein 1</fullName>
    </alternativeName>
</protein>
<dbReference type="Pfam" id="PF17903">
    <property type="entry name" value="KH_KRR1_1st"/>
    <property type="match status" value="1"/>
</dbReference>
<evidence type="ECO:0000259" key="13">
    <source>
        <dbReference type="SMART" id="SM00322"/>
    </source>
</evidence>
<feature type="compositionally biased region" description="Basic and acidic residues" evidence="12">
    <location>
        <begin position="301"/>
        <end position="326"/>
    </location>
</feature>
<dbReference type="PANTHER" id="PTHR12581:SF0">
    <property type="entry name" value="KRR1 SMALL SUBUNIT PROCESSOME COMPONENT HOMOLOG"/>
    <property type="match status" value="1"/>
</dbReference>
<dbReference type="EMBL" id="CAMKVN010001589">
    <property type="protein sequence ID" value="CAI2176978.1"/>
    <property type="molecule type" value="Genomic_DNA"/>
</dbReference>
<reference evidence="14" key="1">
    <citation type="submission" date="2022-08" db="EMBL/GenBank/DDBJ databases">
        <authorList>
            <person name="Kallberg Y."/>
            <person name="Tangrot J."/>
            <person name="Rosling A."/>
        </authorList>
    </citation>
    <scope>NUCLEOTIDE SEQUENCE</scope>
    <source>
        <strain evidence="14">Wild A</strain>
    </source>
</reference>
<evidence type="ECO:0000256" key="11">
    <source>
        <dbReference type="PIRNR" id="PIRNR006515"/>
    </source>
</evidence>
<comment type="function">
    <text evidence="9">Required for 40S ribosome biogenesis. Involved in nucleolar processing of pre-18S ribosomal RNA and ribosome assembly. Essential for vegetative growth.</text>
</comment>
<dbReference type="InterPro" id="IPR048550">
    <property type="entry name" value="KRR1-like_KH1_euk"/>
</dbReference>
<dbReference type="PIRSF" id="PIRSF006515">
    <property type="entry name" value="KRR1"/>
    <property type="match status" value="1"/>
</dbReference>
<feature type="domain" description="K Homology" evidence="13">
    <location>
        <begin position="138"/>
        <end position="208"/>
    </location>
</feature>
<dbReference type="SMART" id="SM00322">
    <property type="entry name" value="KH"/>
    <property type="match status" value="1"/>
</dbReference>
<keyword evidence="8 11" id="KW-0687">Ribonucleoprotein</keyword>
<dbReference type="Gene3D" id="3.30.1370.10">
    <property type="entry name" value="K Homology domain, type 1"/>
    <property type="match status" value="2"/>
</dbReference>
<evidence type="ECO:0000256" key="5">
    <source>
        <dbReference type="ARBA" id="ARBA00022552"/>
    </source>
</evidence>
<evidence type="ECO:0000313" key="14">
    <source>
        <dbReference type="EMBL" id="CAI2176978.1"/>
    </source>
</evidence>
<comment type="caution">
    <text evidence="14">The sequence shown here is derived from an EMBL/GenBank/DDBJ whole genome shotgun (WGS) entry which is preliminary data.</text>
</comment>
<comment type="similarity">
    <text evidence="2 11">Belongs to the KRR1 family.</text>
</comment>
<comment type="subunit">
    <text evidence="10">Component of the ribosomal small subunit (SSU) processome composed of at least 40 protein subunits and snoRNA U3. Interacts with snoRNA U3. Interacts with MPP10, KRI1 and with ribosomal proteins RPS1A, RPS4A, RPS4B, RPS8A, RPS8B, RPS11A, RPS11B, RPS13, RPS24, RPS25, RPL4A, RPL7B, RPL8, RPL23, RPL25 and RPL28.</text>
</comment>
<evidence type="ECO:0000256" key="2">
    <source>
        <dbReference type="ARBA" id="ARBA00009344"/>
    </source>
</evidence>
<evidence type="ECO:0000256" key="10">
    <source>
        <dbReference type="ARBA" id="ARBA00025908"/>
    </source>
</evidence>
<dbReference type="GO" id="GO:0032040">
    <property type="term" value="C:small-subunit processome"/>
    <property type="evidence" value="ECO:0007669"/>
    <property type="project" value="TreeGrafter"/>
</dbReference>
<sequence>MTEVEQSSNSNNSNATNKPKSKKYRKEKPWDTDDIDHWKIEPFSREDNRFTFTEESSFATLFPKYREKYLKEAWPHVTKALEKGISCVLDLIEGSMTVKTSRTTYDPYAIIKARDLIKLLARSVPYIQAVKILEDGIACDIIKIGNIIANKETFVKRRHRLIGRDGSTLKAIELLTQCYVMVQGNTVSVMGPYKGLKEVRRIVIDCIKNVHPIYHIKTLMIKRELANDPKLKNESWDRFLPQFKKQNVKSKKKVIIKKKEYTPFPPAQIPSKIDLQLESGEYFLNPQEKVIHEAEKKKVIEKQKENSLKRKTEREKAFIPPVEEKVKRRKKKQKTVENES</sequence>
<evidence type="ECO:0000256" key="12">
    <source>
        <dbReference type="SAM" id="MobiDB-lite"/>
    </source>
</evidence>
<keyword evidence="4 11" id="KW-0690">Ribosome biogenesis</keyword>
<accession>A0A9W4SNR3</accession>
<dbReference type="InterPro" id="IPR048548">
    <property type="entry name" value="KRR1-like_KH2"/>
</dbReference>
<evidence type="ECO:0000256" key="7">
    <source>
        <dbReference type="ARBA" id="ARBA00023242"/>
    </source>
</evidence>
<dbReference type="InterPro" id="IPR004087">
    <property type="entry name" value="KH_dom"/>
</dbReference>
<comment type="subcellular location">
    <subcellularLocation>
        <location evidence="1 11">Nucleus</location>
        <location evidence="1 11">Nucleolus</location>
    </subcellularLocation>
</comment>
<dbReference type="FunFam" id="3.30.1370.10:FF:000014">
    <property type="entry name" value="KRR1 small subunit processome component"/>
    <property type="match status" value="1"/>
</dbReference>